<comment type="caution">
    <text evidence="11">The sequence shown here is derived from an EMBL/GenBank/DDBJ whole genome shotgun (WGS) entry which is preliminary data.</text>
</comment>
<dbReference type="InterPro" id="IPR041577">
    <property type="entry name" value="RT_RNaseH_2"/>
</dbReference>
<dbReference type="InterPro" id="IPR043502">
    <property type="entry name" value="DNA/RNA_pol_sf"/>
</dbReference>
<dbReference type="PANTHER" id="PTHR37984">
    <property type="entry name" value="PROTEIN CBG26694"/>
    <property type="match status" value="1"/>
</dbReference>
<feature type="domain" description="Reverse transcriptase" evidence="9">
    <location>
        <begin position="105"/>
        <end position="249"/>
    </location>
</feature>
<keyword evidence="8" id="KW-0511">Multifunctional enzyme</keyword>
<evidence type="ECO:0000313" key="11">
    <source>
        <dbReference type="EMBL" id="KAG2824101.1"/>
    </source>
</evidence>
<dbReference type="EMBL" id="RCMG01001578">
    <property type="protein sequence ID" value="KAG2824101.1"/>
    <property type="molecule type" value="Genomic_DNA"/>
</dbReference>
<evidence type="ECO:0000256" key="7">
    <source>
        <dbReference type="ARBA" id="ARBA00022918"/>
    </source>
</evidence>
<organism evidence="11 12">
    <name type="scientific">Phytophthora cactorum</name>
    <dbReference type="NCBI Taxonomy" id="29920"/>
    <lineage>
        <taxon>Eukaryota</taxon>
        <taxon>Sar</taxon>
        <taxon>Stramenopiles</taxon>
        <taxon>Oomycota</taxon>
        <taxon>Peronosporomycetes</taxon>
        <taxon>Peronosporales</taxon>
        <taxon>Peronosporaceae</taxon>
        <taxon>Phytophthora</taxon>
    </lineage>
</organism>
<dbReference type="FunFam" id="3.30.70.270:FF:000045">
    <property type="entry name" value="Transposon Tf2-7 polyprotein"/>
    <property type="match status" value="1"/>
</dbReference>
<name>A0A8T0YCK6_9STRA</name>
<dbReference type="FunFam" id="3.10.10.10:FF:000007">
    <property type="entry name" value="Retrovirus-related Pol polyprotein from transposon 17.6-like Protein"/>
    <property type="match status" value="1"/>
</dbReference>
<dbReference type="CDD" id="cd01647">
    <property type="entry name" value="RT_LTR"/>
    <property type="match status" value="1"/>
</dbReference>
<dbReference type="Pfam" id="PF00078">
    <property type="entry name" value="RVT_1"/>
    <property type="match status" value="1"/>
</dbReference>
<dbReference type="InterPro" id="IPR000477">
    <property type="entry name" value="RT_dom"/>
</dbReference>
<evidence type="ECO:0000313" key="12">
    <source>
        <dbReference type="Proteomes" id="UP000735874"/>
    </source>
</evidence>
<keyword evidence="7" id="KW-0695">RNA-directed DNA polymerase</keyword>
<evidence type="ECO:0000259" key="10">
    <source>
        <dbReference type="Pfam" id="PF17919"/>
    </source>
</evidence>
<dbReference type="Proteomes" id="UP000735874">
    <property type="component" value="Unassembled WGS sequence"/>
</dbReference>
<keyword evidence="4" id="KW-0540">Nuclease</keyword>
<dbReference type="Gene3D" id="3.10.20.370">
    <property type="match status" value="1"/>
</dbReference>
<dbReference type="FunFam" id="3.10.20.370:FF:000001">
    <property type="entry name" value="Retrovirus-related Pol polyprotein from transposon 17.6-like protein"/>
    <property type="match status" value="1"/>
</dbReference>
<dbReference type="GO" id="GO:0008233">
    <property type="term" value="F:peptidase activity"/>
    <property type="evidence" value="ECO:0007669"/>
    <property type="project" value="UniProtKB-KW"/>
</dbReference>
<dbReference type="PANTHER" id="PTHR37984:SF5">
    <property type="entry name" value="PROTEIN NYNRIN-LIKE"/>
    <property type="match status" value="1"/>
</dbReference>
<evidence type="ECO:0008006" key="13">
    <source>
        <dbReference type="Google" id="ProtNLM"/>
    </source>
</evidence>
<reference evidence="11" key="1">
    <citation type="submission" date="2018-10" db="EMBL/GenBank/DDBJ databases">
        <title>Effector identification in a new, highly contiguous assembly of the strawberry crown rot pathogen Phytophthora cactorum.</title>
        <authorList>
            <person name="Armitage A.D."/>
            <person name="Nellist C.F."/>
            <person name="Bates H."/>
            <person name="Vickerstaff R.J."/>
            <person name="Harrison R.J."/>
        </authorList>
    </citation>
    <scope>NUCLEOTIDE SEQUENCE</scope>
    <source>
        <strain evidence="11">15-7</strain>
    </source>
</reference>
<keyword evidence="5" id="KW-0255">Endonuclease</keyword>
<dbReference type="GO" id="GO:0006508">
    <property type="term" value="P:proteolysis"/>
    <property type="evidence" value="ECO:0007669"/>
    <property type="project" value="UniProtKB-KW"/>
</dbReference>
<sequence>MAGAMDNAGEDDFEVDFQDSSLGAEQRRLFAEMLKGMRDLFVETSKKPGRTELLKFSIDTGTHLPIKQPPYRVSKAEGDVMESEIQEYLDLVLLDLRLAPGPVLKLNAVTVKDSYPMPLIDDILDVLGNAKLFSTMDIASGYWNVPMDPDSVEKTAFTSKFGLYEWLVMSFGLCNAVPAFEHLMENVLGDLKWRACLIYLDDCVVFRDDFPTHLIRVQQVLERFRAAGFKLKMKKCHWGRDQVAFLGHIVTPTGILPNPEKAKAVMNIERPHDLHTVRAFLGLTSYFRRYIPGFAAIAAPLERLKQKGVAFRWNDDCEVAFRQLQRALVKPPILVYPNFKKRFKLYVDLSHLAVGACLMQEVDNRDRAIAYASKMLVGSQRNWGNNTSGTTEIECWGIMWAMRKFRCYLDHAEFDLFTDHQALM</sequence>
<dbReference type="Gene3D" id="3.10.10.10">
    <property type="entry name" value="HIV Type 1 Reverse Transcriptase, subunit A, domain 1"/>
    <property type="match status" value="1"/>
</dbReference>
<dbReference type="GO" id="GO:0004519">
    <property type="term" value="F:endonuclease activity"/>
    <property type="evidence" value="ECO:0007669"/>
    <property type="project" value="UniProtKB-KW"/>
</dbReference>
<evidence type="ECO:0000256" key="6">
    <source>
        <dbReference type="ARBA" id="ARBA00022801"/>
    </source>
</evidence>
<evidence type="ECO:0000256" key="8">
    <source>
        <dbReference type="ARBA" id="ARBA00023268"/>
    </source>
</evidence>
<feature type="domain" description="Reverse transcriptase/retrotransposon-derived protein RNase H-like" evidence="10">
    <location>
        <begin position="313"/>
        <end position="414"/>
    </location>
</feature>
<dbReference type="VEuPathDB" id="FungiDB:PC110_g19738"/>
<dbReference type="AlphaFoldDB" id="A0A8T0YCK6"/>
<dbReference type="InterPro" id="IPR043128">
    <property type="entry name" value="Rev_trsase/Diguanyl_cyclase"/>
</dbReference>
<evidence type="ECO:0000256" key="5">
    <source>
        <dbReference type="ARBA" id="ARBA00022759"/>
    </source>
</evidence>
<evidence type="ECO:0000256" key="2">
    <source>
        <dbReference type="ARBA" id="ARBA00022679"/>
    </source>
</evidence>
<accession>A0A8T0YCK6</accession>
<keyword evidence="2" id="KW-0808">Transferase</keyword>
<evidence type="ECO:0000259" key="9">
    <source>
        <dbReference type="Pfam" id="PF00078"/>
    </source>
</evidence>
<evidence type="ECO:0000256" key="3">
    <source>
        <dbReference type="ARBA" id="ARBA00022695"/>
    </source>
</evidence>
<keyword evidence="1" id="KW-0645">Protease</keyword>
<keyword evidence="3" id="KW-0548">Nucleotidyltransferase</keyword>
<keyword evidence="6" id="KW-0378">Hydrolase</keyword>
<dbReference type="GO" id="GO:0003964">
    <property type="term" value="F:RNA-directed DNA polymerase activity"/>
    <property type="evidence" value="ECO:0007669"/>
    <property type="project" value="UniProtKB-KW"/>
</dbReference>
<evidence type="ECO:0000256" key="1">
    <source>
        <dbReference type="ARBA" id="ARBA00022670"/>
    </source>
</evidence>
<dbReference type="InterPro" id="IPR050951">
    <property type="entry name" value="Retrovirus_Pol_polyprotein"/>
</dbReference>
<evidence type="ECO:0000256" key="4">
    <source>
        <dbReference type="ARBA" id="ARBA00022722"/>
    </source>
</evidence>
<dbReference type="SUPFAM" id="SSF56672">
    <property type="entry name" value="DNA/RNA polymerases"/>
    <property type="match status" value="1"/>
</dbReference>
<protein>
    <recommendedName>
        <fullName evidence="13">Reverse transcriptase domain-containing protein</fullName>
    </recommendedName>
</protein>
<proteinExistence type="predicted"/>
<dbReference type="Pfam" id="PF17919">
    <property type="entry name" value="RT_RNaseH_2"/>
    <property type="match status" value="1"/>
</dbReference>
<dbReference type="Gene3D" id="3.30.70.270">
    <property type="match status" value="2"/>
</dbReference>
<gene>
    <name evidence="11" type="ORF">PC113_g22084</name>
</gene>